<feature type="compositionally biased region" description="Basic and acidic residues" evidence="1">
    <location>
        <begin position="1"/>
        <end position="12"/>
    </location>
</feature>
<name>A0A2H3JFY7_WOLCO</name>
<dbReference type="Proteomes" id="UP000218811">
    <property type="component" value="Unassembled WGS sequence"/>
</dbReference>
<evidence type="ECO:0000313" key="2">
    <source>
        <dbReference type="EMBL" id="PCH40821.1"/>
    </source>
</evidence>
<feature type="region of interest" description="Disordered" evidence="1">
    <location>
        <begin position="1"/>
        <end position="82"/>
    </location>
</feature>
<proteinExistence type="predicted"/>
<evidence type="ECO:0000256" key="1">
    <source>
        <dbReference type="SAM" id="MobiDB-lite"/>
    </source>
</evidence>
<evidence type="ECO:0000313" key="3">
    <source>
        <dbReference type="Proteomes" id="UP000218811"/>
    </source>
</evidence>
<sequence>MDGRTAGRERATSRILRAQKSATADWAPGARWASTPNSSPLQPHRMPYQPPPGDRPCPSSSGSTSTRCSPVARTVCLPTAVP</sequence>
<reference evidence="2 3" key="1">
    <citation type="journal article" date="2012" name="Science">
        <title>The Paleozoic origin of enzymatic lignin decomposition reconstructed from 31 fungal genomes.</title>
        <authorList>
            <person name="Floudas D."/>
            <person name="Binder M."/>
            <person name="Riley R."/>
            <person name="Barry K."/>
            <person name="Blanchette R.A."/>
            <person name="Henrissat B."/>
            <person name="Martinez A.T."/>
            <person name="Otillar R."/>
            <person name="Spatafora J.W."/>
            <person name="Yadav J.S."/>
            <person name="Aerts A."/>
            <person name="Benoit I."/>
            <person name="Boyd A."/>
            <person name="Carlson A."/>
            <person name="Copeland A."/>
            <person name="Coutinho P.M."/>
            <person name="de Vries R.P."/>
            <person name="Ferreira P."/>
            <person name="Findley K."/>
            <person name="Foster B."/>
            <person name="Gaskell J."/>
            <person name="Glotzer D."/>
            <person name="Gorecki P."/>
            <person name="Heitman J."/>
            <person name="Hesse C."/>
            <person name="Hori C."/>
            <person name="Igarashi K."/>
            <person name="Jurgens J.A."/>
            <person name="Kallen N."/>
            <person name="Kersten P."/>
            <person name="Kohler A."/>
            <person name="Kuees U."/>
            <person name="Kumar T.K.A."/>
            <person name="Kuo A."/>
            <person name="LaButti K."/>
            <person name="Larrondo L.F."/>
            <person name="Lindquist E."/>
            <person name="Ling A."/>
            <person name="Lombard V."/>
            <person name="Lucas S."/>
            <person name="Lundell T."/>
            <person name="Martin R."/>
            <person name="McLaughlin D.J."/>
            <person name="Morgenstern I."/>
            <person name="Morin E."/>
            <person name="Murat C."/>
            <person name="Nagy L.G."/>
            <person name="Nolan M."/>
            <person name="Ohm R.A."/>
            <person name="Patyshakuliyeva A."/>
            <person name="Rokas A."/>
            <person name="Ruiz-Duenas F.J."/>
            <person name="Sabat G."/>
            <person name="Salamov A."/>
            <person name="Samejima M."/>
            <person name="Schmutz J."/>
            <person name="Slot J.C."/>
            <person name="St John F."/>
            <person name="Stenlid J."/>
            <person name="Sun H."/>
            <person name="Sun S."/>
            <person name="Syed K."/>
            <person name="Tsang A."/>
            <person name="Wiebenga A."/>
            <person name="Young D."/>
            <person name="Pisabarro A."/>
            <person name="Eastwood D.C."/>
            <person name="Martin F."/>
            <person name="Cullen D."/>
            <person name="Grigoriev I.V."/>
            <person name="Hibbett D.S."/>
        </authorList>
    </citation>
    <scope>NUCLEOTIDE SEQUENCE [LARGE SCALE GENOMIC DNA]</scope>
    <source>
        <strain evidence="2 3">MD-104</strain>
    </source>
</reference>
<organism evidence="2 3">
    <name type="scientific">Wolfiporia cocos (strain MD-104)</name>
    <name type="common">Brown rot fungus</name>
    <dbReference type="NCBI Taxonomy" id="742152"/>
    <lineage>
        <taxon>Eukaryota</taxon>
        <taxon>Fungi</taxon>
        <taxon>Dikarya</taxon>
        <taxon>Basidiomycota</taxon>
        <taxon>Agaricomycotina</taxon>
        <taxon>Agaricomycetes</taxon>
        <taxon>Polyporales</taxon>
        <taxon>Phaeolaceae</taxon>
        <taxon>Wolfiporia</taxon>
    </lineage>
</organism>
<gene>
    <name evidence="2" type="ORF">WOLCODRAFT_137023</name>
</gene>
<accession>A0A2H3JFY7</accession>
<protein>
    <submittedName>
        <fullName evidence="2">Uncharacterized protein</fullName>
    </submittedName>
</protein>
<dbReference type="AlphaFoldDB" id="A0A2H3JFY7"/>
<keyword evidence="3" id="KW-1185">Reference proteome</keyword>
<dbReference type="EMBL" id="KB468113">
    <property type="protein sequence ID" value="PCH40821.1"/>
    <property type="molecule type" value="Genomic_DNA"/>
</dbReference>
<feature type="compositionally biased region" description="Low complexity" evidence="1">
    <location>
        <begin position="56"/>
        <end position="69"/>
    </location>
</feature>